<dbReference type="AlphaFoldDB" id="A0A629IB79"/>
<gene>
    <name evidence="1" type="ORF">CEJ09_02195</name>
</gene>
<proteinExistence type="predicted"/>
<reference evidence="1" key="1">
    <citation type="submission" date="2018-07" db="EMBL/GenBank/DDBJ databases">
        <authorList>
            <consortium name="PulseNet: The National Subtyping Network for Foodborne Disease Surveillance"/>
            <person name="Tarr C.L."/>
            <person name="Trees E."/>
            <person name="Katz L.S."/>
            <person name="Carleton-Romer H.A."/>
            <person name="Stroika S."/>
            <person name="Kucerova Z."/>
            <person name="Roache K.F."/>
            <person name="Sabol A.L."/>
            <person name="Besser J."/>
            <person name="Gerner-Smidt P."/>
        </authorList>
    </citation>
    <scope>NUCLEOTIDE SEQUENCE</scope>
    <source>
        <strain evidence="1">PNUSAS015592</strain>
    </source>
</reference>
<organism evidence="1">
    <name type="scientific">Salmonella enterica</name>
    <name type="common">Salmonella choleraesuis</name>
    <dbReference type="NCBI Taxonomy" id="28901"/>
    <lineage>
        <taxon>Bacteria</taxon>
        <taxon>Pseudomonadati</taxon>
        <taxon>Pseudomonadota</taxon>
        <taxon>Gammaproteobacteria</taxon>
        <taxon>Enterobacterales</taxon>
        <taxon>Enterobacteriaceae</taxon>
        <taxon>Salmonella</taxon>
    </lineage>
</organism>
<evidence type="ECO:0000313" key="1">
    <source>
        <dbReference type="EMBL" id="EBS7980668.1"/>
    </source>
</evidence>
<protein>
    <submittedName>
        <fullName evidence="1">Inovirus Gp2 family protein</fullName>
    </submittedName>
</protein>
<comment type="caution">
    <text evidence="1">The sequence shown here is derived from an EMBL/GenBank/DDBJ whole genome shotgun (WGS) entry which is preliminary data.</text>
</comment>
<name>A0A629IB79_SALER</name>
<sequence>MQNRPKWETDWYLESLLNNHITEMVDRYSCLRAIRVDLFYQHHTTKYHLQNHRQLERDLRVLMAGMMQVEVVVGFFWVIEWTEDHHYHAHVAFWLDGKYTQKPYLWAEKARELWMSITEGDGWFHRCEFKPHYSANINIPVRYDDPDSIANIRQVLVYMTKIEQKQGMPLFGCNEVPERPLSGRPRKTAF</sequence>
<accession>A0A629IB79</accession>
<dbReference type="EMBL" id="AAGWQQ010000003">
    <property type="protein sequence ID" value="EBS7980668.1"/>
    <property type="molecule type" value="Genomic_DNA"/>
</dbReference>